<evidence type="ECO:0000256" key="1">
    <source>
        <dbReference type="ARBA" id="ARBA00022598"/>
    </source>
</evidence>
<dbReference type="GO" id="GO:0016747">
    <property type="term" value="F:acyltransferase activity, transferring groups other than amino-acyl groups"/>
    <property type="evidence" value="ECO:0007669"/>
    <property type="project" value="InterPro"/>
</dbReference>
<dbReference type="Gene3D" id="3.40.630.30">
    <property type="match status" value="1"/>
</dbReference>
<evidence type="ECO:0000313" key="6">
    <source>
        <dbReference type="EMBL" id="MBT2987904.1"/>
    </source>
</evidence>
<dbReference type="InterPro" id="IPR003781">
    <property type="entry name" value="CoA-bd"/>
</dbReference>
<dbReference type="Pfam" id="PF19045">
    <property type="entry name" value="Ligase_CoA_2"/>
    <property type="match status" value="1"/>
</dbReference>
<dbReference type="PANTHER" id="PTHR43334:SF1">
    <property type="entry name" value="3-HYDROXYPROPIONATE--COA LIGASE [ADP-FORMING]"/>
    <property type="match status" value="1"/>
</dbReference>
<dbReference type="InterPro" id="IPR032875">
    <property type="entry name" value="Succ_CoA_lig_flav_dom"/>
</dbReference>
<evidence type="ECO:0000259" key="5">
    <source>
        <dbReference type="PROSITE" id="PS51186"/>
    </source>
</evidence>
<dbReference type="InterPro" id="IPR043938">
    <property type="entry name" value="Ligase_CoA_dom"/>
</dbReference>
<dbReference type="Gene3D" id="3.30.470.20">
    <property type="entry name" value="ATP-grasp fold, B domain"/>
    <property type="match status" value="1"/>
</dbReference>
<comment type="similarity">
    <text evidence="4">In the N-terminal section; belongs to the acetate CoA ligase alpha subunit family.</text>
</comment>
<name>A0A944QTG2_9GAMM</name>
<proteinExistence type="inferred from homology"/>
<dbReference type="InterPro" id="IPR016181">
    <property type="entry name" value="Acyl_CoA_acyltransferase"/>
</dbReference>
<dbReference type="PROSITE" id="PS51186">
    <property type="entry name" value="GNAT"/>
    <property type="match status" value="1"/>
</dbReference>
<dbReference type="GO" id="GO:0043758">
    <property type="term" value="F:acetate-CoA ligase (ADP-forming) activity"/>
    <property type="evidence" value="ECO:0007669"/>
    <property type="project" value="InterPro"/>
</dbReference>
<keyword evidence="3" id="KW-0067">ATP-binding</keyword>
<dbReference type="SUPFAM" id="SSF52210">
    <property type="entry name" value="Succinyl-CoA synthetase domains"/>
    <property type="match status" value="2"/>
</dbReference>
<dbReference type="Pfam" id="PF13380">
    <property type="entry name" value="CoA_binding_2"/>
    <property type="match status" value="1"/>
</dbReference>
<dbReference type="GO" id="GO:0005524">
    <property type="term" value="F:ATP binding"/>
    <property type="evidence" value="ECO:0007669"/>
    <property type="project" value="UniProtKB-KW"/>
</dbReference>
<evidence type="ECO:0000256" key="4">
    <source>
        <dbReference type="ARBA" id="ARBA00060888"/>
    </source>
</evidence>
<dbReference type="CDD" id="cd04301">
    <property type="entry name" value="NAT_SF"/>
    <property type="match status" value="1"/>
</dbReference>
<dbReference type="InterPro" id="IPR000182">
    <property type="entry name" value="GNAT_dom"/>
</dbReference>
<dbReference type="Pfam" id="PF00583">
    <property type="entry name" value="Acetyltransf_1"/>
    <property type="match status" value="1"/>
</dbReference>
<dbReference type="FunFam" id="3.30.1490.20:FF:000020">
    <property type="entry name" value="Protein lysine acetyltransferase"/>
    <property type="match status" value="1"/>
</dbReference>
<keyword evidence="2" id="KW-0547">Nucleotide-binding</keyword>
<dbReference type="InterPro" id="IPR051538">
    <property type="entry name" value="Acyl-CoA_Synth/Transferase"/>
</dbReference>
<dbReference type="Gene3D" id="3.40.50.261">
    <property type="entry name" value="Succinyl-CoA synthetase domains"/>
    <property type="match status" value="2"/>
</dbReference>
<organism evidence="6 7">
    <name type="scientific">Candidatus Thiodiazotropha taylori</name>
    <dbReference type="NCBI Taxonomy" id="2792791"/>
    <lineage>
        <taxon>Bacteria</taxon>
        <taxon>Pseudomonadati</taxon>
        <taxon>Pseudomonadota</taxon>
        <taxon>Gammaproteobacteria</taxon>
        <taxon>Chromatiales</taxon>
        <taxon>Sedimenticolaceae</taxon>
        <taxon>Candidatus Thiodiazotropha</taxon>
    </lineage>
</organism>
<dbReference type="Proteomes" id="UP000770889">
    <property type="component" value="Unassembled WGS sequence"/>
</dbReference>
<comment type="caution">
    <text evidence="6">The sequence shown here is derived from an EMBL/GenBank/DDBJ whole genome shotgun (WGS) entry which is preliminary data.</text>
</comment>
<reference evidence="6 7" key="1">
    <citation type="submission" date="2021-05" db="EMBL/GenBank/DDBJ databases">
        <title>Genetic and Functional Diversity in Clade A Lucinid endosymbionts from the Bahamas.</title>
        <authorList>
            <person name="Giani N.M."/>
            <person name="Engel A.S."/>
            <person name="Campbell B.J."/>
        </authorList>
    </citation>
    <scope>NUCLEOTIDE SEQUENCE [LARGE SCALE GENOMIC DNA]</scope>
    <source>
        <strain evidence="6">LUC16012Gg_MoonRockCtena</strain>
    </source>
</reference>
<accession>A0A944QTG2</accession>
<dbReference type="PANTHER" id="PTHR43334">
    <property type="entry name" value="ACETATE--COA LIGASE [ADP-FORMING]"/>
    <property type="match status" value="1"/>
</dbReference>
<dbReference type="AlphaFoldDB" id="A0A944QTG2"/>
<dbReference type="Pfam" id="PF13607">
    <property type="entry name" value="Succ_CoA_lig"/>
    <property type="match status" value="1"/>
</dbReference>
<dbReference type="SUPFAM" id="SSF55729">
    <property type="entry name" value="Acyl-CoA N-acyltransferases (Nat)"/>
    <property type="match status" value="1"/>
</dbReference>
<dbReference type="InterPro" id="IPR036291">
    <property type="entry name" value="NAD(P)-bd_dom_sf"/>
</dbReference>
<gene>
    <name evidence="6" type="ORF">KME65_02980</name>
</gene>
<feature type="domain" description="N-acetyltransferase" evidence="5">
    <location>
        <begin position="738"/>
        <end position="893"/>
    </location>
</feature>
<evidence type="ECO:0000313" key="7">
    <source>
        <dbReference type="Proteomes" id="UP000770889"/>
    </source>
</evidence>
<evidence type="ECO:0000256" key="3">
    <source>
        <dbReference type="ARBA" id="ARBA00022840"/>
    </source>
</evidence>
<dbReference type="SMART" id="SM00881">
    <property type="entry name" value="CoA_binding"/>
    <property type="match status" value="1"/>
</dbReference>
<protein>
    <submittedName>
        <fullName evidence="6">Bifunctional acetate--CoA ligase family protein/GNAT family N-acetyltransferase</fullName>
    </submittedName>
</protein>
<dbReference type="Gene3D" id="3.40.50.720">
    <property type="entry name" value="NAD(P)-binding Rossmann-like Domain"/>
    <property type="match status" value="1"/>
</dbReference>
<dbReference type="SUPFAM" id="SSF51735">
    <property type="entry name" value="NAD(P)-binding Rossmann-fold domains"/>
    <property type="match status" value="1"/>
</dbReference>
<dbReference type="SUPFAM" id="SSF56059">
    <property type="entry name" value="Glutathione synthetase ATP-binding domain-like"/>
    <property type="match status" value="1"/>
</dbReference>
<dbReference type="InterPro" id="IPR013815">
    <property type="entry name" value="ATP_grasp_subdomain_1"/>
</dbReference>
<sequence>MQSHYLTPLFSPKSIAMFGASDRKNSVGEVVFRNLKAAGFKGAIYPINLKHDKVQGVKAYKSIEAVGKAVDLAVVATPAQTIPAIVQACGEHGVKAMIVLSAGFRETGATGRRLEDKIVELAKEYGIRFIGPNCLGLIRPDQGINITFGNNNATAGNLALVSQSGAICTAILDWAEVNEVGFSTVISTGIGADLDFGDYLDYLVADPRTDSILLYVEGIKNARRFMSGLRAAARIKPVIVLKVGRHAAGAEASMSHTGALVGSDETFEAALSRSGVLRVETVSQLFSAAKALSSRYRVYGDRLAIITNGGGPGVMAADRASDLNIELAEFNNETIEKLNKALPDVWSHGNPVDIIGDAPPERYRAAIDTCLNDPGVDGTIVILTPQAMTEPEEVAQALIGLADHHKKPILTSWMGGTQVESARKLFNNAKLPTFRTLENAVDAFSYLSSYQKNQRLLLQTPAKSSRRHIDPDTEGARLIIESALSEQRKVLSEPESFALLGAFRINAVRNGIARSANEALILAESIGFPVAMKIYSPDISHKSDAGGIRLNINNAQVVRSTYRDLIEQVKETRPEARIEGVTVEQMYQSPNGRELLIGIVRDPVFGPVISFGSGGTAVEVMGDSAIALPPLNRSLASDLIDRTKAAKLLGQFRHMPPANREALIDVLLRVSTMACELPWIQEMDINPLIVDDMDAVAVDARIRVDFPRPSTDPYNHLAIHPYPVNLVNRTQLPNGTNIVIRPIRPEDADLEQNFTRQLSDEAKYFRFMSSIQELTPEMLTRFTQIDYHNEMALIAVTEEGDHEIELGVARYVTNPDKKSCEFALVVSDQWQRQGIGHKLMHQLMEVARDRGLDTMEGEVLSNNFKMLDLMKSLYFHITTSPDDNSIKQVGIDL</sequence>
<keyword evidence="1 6" id="KW-0436">Ligase</keyword>
<dbReference type="Gene3D" id="3.30.1490.20">
    <property type="entry name" value="ATP-grasp fold, A domain"/>
    <property type="match status" value="1"/>
</dbReference>
<evidence type="ECO:0000256" key="2">
    <source>
        <dbReference type="ARBA" id="ARBA00022741"/>
    </source>
</evidence>
<dbReference type="Pfam" id="PF13549">
    <property type="entry name" value="ATP-grasp_5"/>
    <property type="match status" value="1"/>
</dbReference>
<dbReference type="EMBL" id="JAHHGM010000002">
    <property type="protein sequence ID" value="MBT2987904.1"/>
    <property type="molecule type" value="Genomic_DNA"/>
</dbReference>
<dbReference type="InterPro" id="IPR016102">
    <property type="entry name" value="Succinyl-CoA_synth-like"/>
</dbReference>